<feature type="transmembrane region" description="Helical" evidence="1">
    <location>
        <begin position="143"/>
        <end position="165"/>
    </location>
</feature>
<protein>
    <submittedName>
        <fullName evidence="2">Uncharacterized protein</fullName>
    </submittedName>
</protein>
<dbReference type="AlphaFoldDB" id="A0AA86T3E0"/>
<feature type="transmembrane region" description="Helical" evidence="1">
    <location>
        <begin position="30"/>
        <end position="50"/>
    </location>
</feature>
<sequence>MDIEQEEMQFLGLFDIYKESYKIIFLWRKIFSQITLTLILPLTFVLLFNIEESHDLVKKITLDMRDLTGTPGGTVTPEQQNLLYLLSCNWTFFLSKLLFFIFVFIFSPLSTSSVVYTGSSIYTGKEVTFKVLISITRKVWTRLMLTSLCNFIAFFVYDVIAWLVVRPLIFRGRNDCDEIAGVMTILYMAGLVYLPVVWQFAGAVTVLEDSCGYKAMTRSRELTKGKMGVSIIIDLKLKLLFLTVEFLFILVVVNVWKMFSLSSLEKIVI</sequence>
<dbReference type="EMBL" id="OY731406">
    <property type="protein sequence ID" value="CAJ1973275.1"/>
    <property type="molecule type" value="Genomic_DNA"/>
</dbReference>
<keyword evidence="3" id="KW-1185">Reference proteome</keyword>
<evidence type="ECO:0000313" key="3">
    <source>
        <dbReference type="Proteomes" id="UP001189624"/>
    </source>
</evidence>
<feature type="transmembrane region" description="Helical" evidence="1">
    <location>
        <begin position="185"/>
        <end position="207"/>
    </location>
</feature>
<dbReference type="Proteomes" id="UP001189624">
    <property type="component" value="Chromosome 9"/>
</dbReference>
<accession>A0AA86T3E0</accession>
<feature type="transmembrane region" description="Helical" evidence="1">
    <location>
        <begin position="228"/>
        <end position="256"/>
    </location>
</feature>
<evidence type="ECO:0000256" key="1">
    <source>
        <dbReference type="SAM" id="Phobius"/>
    </source>
</evidence>
<feature type="transmembrane region" description="Helical" evidence="1">
    <location>
        <begin position="97"/>
        <end position="122"/>
    </location>
</feature>
<evidence type="ECO:0000313" key="2">
    <source>
        <dbReference type="EMBL" id="CAJ1973275.1"/>
    </source>
</evidence>
<keyword evidence="1" id="KW-0472">Membrane</keyword>
<dbReference type="PANTHER" id="PTHR33133">
    <property type="entry name" value="OS08G0107100 PROTEIN-RELATED"/>
    <property type="match status" value="1"/>
</dbReference>
<keyword evidence="1" id="KW-0812">Transmembrane</keyword>
<gene>
    <name evidence="2" type="ORF">AYBTSS11_LOCUS25335</name>
</gene>
<proteinExistence type="predicted"/>
<name>A0AA86T3E0_9FABA</name>
<dbReference type="Gramene" id="rna-AYBTSS11_LOCUS25335">
    <property type="protein sequence ID" value="CAJ1973275.1"/>
    <property type="gene ID" value="gene-AYBTSS11_LOCUS25335"/>
</dbReference>
<dbReference type="PANTHER" id="PTHR33133:SF51">
    <property type="entry name" value="THH1_TOM1_TOM3 DOMAIN-CONTAINING PROTEIN"/>
    <property type="match status" value="1"/>
</dbReference>
<keyword evidence="1" id="KW-1133">Transmembrane helix</keyword>
<reference evidence="2" key="1">
    <citation type="submission" date="2023-10" db="EMBL/GenBank/DDBJ databases">
        <authorList>
            <person name="Domelevo Entfellner J.-B."/>
        </authorList>
    </citation>
    <scope>NUCLEOTIDE SEQUENCE</scope>
</reference>
<organism evidence="2 3">
    <name type="scientific">Sphenostylis stenocarpa</name>
    <dbReference type="NCBI Taxonomy" id="92480"/>
    <lineage>
        <taxon>Eukaryota</taxon>
        <taxon>Viridiplantae</taxon>
        <taxon>Streptophyta</taxon>
        <taxon>Embryophyta</taxon>
        <taxon>Tracheophyta</taxon>
        <taxon>Spermatophyta</taxon>
        <taxon>Magnoliopsida</taxon>
        <taxon>eudicotyledons</taxon>
        <taxon>Gunneridae</taxon>
        <taxon>Pentapetalae</taxon>
        <taxon>rosids</taxon>
        <taxon>fabids</taxon>
        <taxon>Fabales</taxon>
        <taxon>Fabaceae</taxon>
        <taxon>Papilionoideae</taxon>
        <taxon>50 kb inversion clade</taxon>
        <taxon>NPAAA clade</taxon>
        <taxon>indigoferoid/millettioid clade</taxon>
        <taxon>Phaseoleae</taxon>
        <taxon>Sphenostylis</taxon>
    </lineage>
</organism>